<reference evidence="2 3" key="1">
    <citation type="submission" date="2024-04" db="EMBL/GenBank/DDBJ databases">
        <title>Human intestinal bacterial collection.</title>
        <authorList>
            <person name="Pauvert C."/>
            <person name="Hitch T.C.A."/>
            <person name="Clavel T."/>
        </authorList>
    </citation>
    <scope>NUCLEOTIDE SEQUENCE [LARGE SCALE GENOMIC DNA]</scope>
    <source>
        <strain evidence="2 3">CLA-AA-H197</strain>
    </source>
</reference>
<accession>A0ABV1IGQ8</accession>
<proteinExistence type="predicted"/>
<name>A0ABV1IGQ8_9ACTN</name>
<comment type="caution">
    <text evidence="2">The sequence shown here is derived from an EMBL/GenBank/DDBJ whole genome shotgun (WGS) entry which is preliminary data.</text>
</comment>
<dbReference type="RefSeq" id="WP_349182707.1">
    <property type="nucleotide sequence ID" value="NZ_JBBNGS010000012.1"/>
</dbReference>
<evidence type="ECO:0008006" key="4">
    <source>
        <dbReference type="Google" id="ProtNLM"/>
    </source>
</evidence>
<evidence type="ECO:0000313" key="3">
    <source>
        <dbReference type="Proteomes" id="UP001478817"/>
    </source>
</evidence>
<keyword evidence="1" id="KW-0812">Transmembrane</keyword>
<gene>
    <name evidence="2" type="ORF">AAAT05_07025</name>
</gene>
<evidence type="ECO:0000256" key="1">
    <source>
        <dbReference type="SAM" id="Phobius"/>
    </source>
</evidence>
<protein>
    <recommendedName>
        <fullName evidence="4">Zinc ribbon domain-containing protein</fullName>
    </recommendedName>
</protein>
<dbReference type="Proteomes" id="UP001478817">
    <property type="component" value="Unassembled WGS sequence"/>
</dbReference>
<feature type="transmembrane region" description="Helical" evidence="1">
    <location>
        <begin position="83"/>
        <end position="103"/>
    </location>
</feature>
<feature type="transmembrane region" description="Helical" evidence="1">
    <location>
        <begin position="115"/>
        <end position="135"/>
    </location>
</feature>
<evidence type="ECO:0000313" key="2">
    <source>
        <dbReference type="EMBL" id="MEQ2638088.1"/>
    </source>
</evidence>
<organism evidence="2 3">
    <name type="scientific">Paratractidigestivibacter faecalis</name>
    <dbReference type="NCBI Taxonomy" id="2292441"/>
    <lineage>
        <taxon>Bacteria</taxon>
        <taxon>Bacillati</taxon>
        <taxon>Actinomycetota</taxon>
        <taxon>Coriobacteriia</taxon>
        <taxon>Coriobacteriales</taxon>
        <taxon>Atopobiaceae</taxon>
        <taxon>Paratractidigestivibacter</taxon>
    </lineage>
</organism>
<keyword evidence="3" id="KW-1185">Reference proteome</keyword>
<dbReference type="Gene3D" id="2.20.28.30">
    <property type="entry name" value="RNA polymerase ii, chain L"/>
    <property type="match status" value="1"/>
</dbReference>
<sequence length="140" mass="15369">MSTKAVEIKCPGCGAMVRFDEGQKRAFCSYCGSPIAVENSSEFITRNIDEADLKRAETDQLIRLKELELQERRERKTEGRKKVMGIASVPLVIILLIAFAVGAAEPSGSPLSDSAYSMGSICLLILGWGWLFILIGNDKK</sequence>
<keyword evidence="1" id="KW-1133">Transmembrane helix</keyword>
<dbReference type="EMBL" id="JBBNGS010000012">
    <property type="protein sequence ID" value="MEQ2638088.1"/>
    <property type="molecule type" value="Genomic_DNA"/>
</dbReference>
<keyword evidence="1" id="KW-0472">Membrane</keyword>